<protein>
    <recommendedName>
        <fullName evidence="3">Protein kinase domain-containing protein</fullName>
    </recommendedName>
</protein>
<sequence>MVCNIPAVTGRSLVKFEGGYTVETLFYRSKHGIEPYSVELSPTGDLLVLDCENSNLYKISTPLSQYHFALKIIKTDEPLLRPFDDVRAADQWFSSDLWDHILVSAKDLISGMLCVDPSKRLTAKQL</sequence>
<dbReference type="SUPFAM" id="SSF56112">
    <property type="entry name" value="Protein kinase-like (PK-like)"/>
    <property type="match status" value="1"/>
</dbReference>
<keyword evidence="2" id="KW-1185">Reference proteome</keyword>
<dbReference type="Gene3D" id="1.10.510.10">
    <property type="entry name" value="Transferase(Phosphotransferase) domain 1"/>
    <property type="match status" value="1"/>
</dbReference>
<dbReference type="PANTHER" id="PTHR13833:SF78">
    <property type="entry name" value="POTASSIUM TRANSPORTER"/>
    <property type="match status" value="1"/>
</dbReference>
<dbReference type="InterPro" id="IPR011009">
    <property type="entry name" value="Kinase-like_dom_sf"/>
</dbReference>
<comment type="caution">
    <text evidence="1">The sequence shown here is derived from an EMBL/GenBank/DDBJ whole genome shotgun (WGS) entry which is preliminary data.</text>
</comment>
<evidence type="ECO:0008006" key="3">
    <source>
        <dbReference type="Google" id="ProtNLM"/>
    </source>
</evidence>
<reference evidence="1" key="2">
    <citation type="submission" date="2023-05" db="EMBL/GenBank/DDBJ databases">
        <authorList>
            <person name="Schelkunov M.I."/>
        </authorList>
    </citation>
    <scope>NUCLEOTIDE SEQUENCE</scope>
    <source>
        <strain evidence="1">Hsosn_3</strain>
        <tissue evidence="1">Leaf</tissue>
    </source>
</reference>
<accession>A0AAD8JFI2</accession>
<dbReference type="EMBL" id="JAUIZM010000001">
    <property type="protein sequence ID" value="KAK1403610.1"/>
    <property type="molecule type" value="Genomic_DNA"/>
</dbReference>
<dbReference type="AlphaFoldDB" id="A0AAD8JFI2"/>
<organism evidence="1 2">
    <name type="scientific">Heracleum sosnowskyi</name>
    <dbReference type="NCBI Taxonomy" id="360622"/>
    <lineage>
        <taxon>Eukaryota</taxon>
        <taxon>Viridiplantae</taxon>
        <taxon>Streptophyta</taxon>
        <taxon>Embryophyta</taxon>
        <taxon>Tracheophyta</taxon>
        <taxon>Spermatophyta</taxon>
        <taxon>Magnoliopsida</taxon>
        <taxon>eudicotyledons</taxon>
        <taxon>Gunneridae</taxon>
        <taxon>Pentapetalae</taxon>
        <taxon>asterids</taxon>
        <taxon>campanulids</taxon>
        <taxon>Apiales</taxon>
        <taxon>Apiaceae</taxon>
        <taxon>Apioideae</taxon>
        <taxon>apioid superclade</taxon>
        <taxon>Tordylieae</taxon>
        <taxon>Tordyliinae</taxon>
        <taxon>Heracleum</taxon>
    </lineage>
</organism>
<dbReference type="PANTHER" id="PTHR13833">
    <property type="match status" value="1"/>
</dbReference>
<evidence type="ECO:0000313" key="2">
    <source>
        <dbReference type="Proteomes" id="UP001237642"/>
    </source>
</evidence>
<reference evidence="1" key="1">
    <citation type="submission" date="2023-02" db="EMBL/GenBank/DDBJ databases">
        <title>Genome of toxic invasive species Heracleum sosnowskyi carries increased number of genes despite the absence of recent whole-genome duplications.</title>
        <authorList>
            <person name="Schelkunov M."/>
            <person name="Shtratnikova V."/>
            <person name="Makarenko M."/>
            <person name="Klepikova A."/>
            <person name="Omelchenko D."/>
            <person name="Novikova G."/>
            <person name="Obukhova E."/>
            <person name="Bogdanov V."/>
            <person name="Penin A."/>
            <person name="Logacheva M."/>
        </authorList>
    </citation>
    <scope>NUCLEOTIDE SEQUENCE</scope>
    <source>
        <strain evidence="1">Hsosn_3</strain>
        <tissue evidence="1">Leaf</tissue>
    </source>
</reference>
<evidence type="ECO:0000313" key="1">
    <source>
        <dbReference type="EMBL" id="KAK1403610.1"/>
    </source>
</evidence>
<proteinExistence type="predicted"/>
<dbReference type="Proteomes" id="UP001237642">
    <property type="component" value="Unassembled WGS sequence"/>
</dbReference>
<name>A0AAD8JFI2_9APIA</name>
<gene>
    <name evidence="1" type="ORF">POM88_003215</name>
</gene>